<keyword evidence="1" id="KW-0805">Transcription regulation</keyword>
<dbReference type="SUPFAM" id="SSF48498">
    <property type="entry name" value="Tetracyclin repressor-like, C-terminal domain"/>
    <property type="match status" value="1"/>
</dbReference>
<evidence type="ECO:0000256" key="1">
    <source>
        <dbReference type="ARBA" id="ARBA00023015"/>
    </source>
</evidence>
<keyword evidence="2 4" id="KW-0238">DNA-binding</keyword>
<dbReference type="GO" id="GO:0003700">
    <property type="term" value="F:DNA-binding transcription factor activity"/>
    <property type="evidence" value="ECO:0007669"/>
    <property type="project" value="TreeGrafter"/>
</dbReference>
<dbReference type="RefSeq" id="WP_192755914.1">
    <property type="nucleotide sequence ID" value="NZ_BAABJL010000239.1"/>
</dbReference>
<dbReference type="PANTHER" id="PTHR30055:SF234">
    <property type="entry name" value="HTH-TYPE TRANSCRIPTIONAL REGULATOR BETI"/>
    <property type="match status" value="1"/>
</dbReference>
<proteinExistence type="predicted"/>
<reference evidence="6" key="1">
    <citation type="submission" date="2020-10" db="EMBL/GenBank/DDBJ databases">
        <title>Sequencing the genomes of 1000 actinobacteria strains.</title>
        <authorList>
            <person name="Klenk H.-P."/>
        </authorList>
    </citation>
    <scope>NUCLEOTIDE SEQUENCE</scope>
    <source>
        <strain evidence="6">DSM 45354</strain>
    </source>
</reference>
<evidence type="ECO:0000313" key="7">
    <source>
        <dbReference type="Proteomes" id="UP000638648"/>
    </source>
</evidence>
<dbReference type="Gene3D" id="1.10.357.10">
    <property type="entry name" value="Tetracycline Repressor, domain 2"/>
    <property type="match status" value="1"/>
</dbReference>
<dbReference type="InterPro" id="IPR001647">
    <property type="entry name" value="HTH_TetR"/>
</dbReference>
<feature type="domain" description="HTH tetR-type" evidence="5">
    <location>
        <begin position="20"/>
        <end position="78"/>
    </location>
</feature>
<evidence type="ECO:0000256" key="4">
    <source>
        <dbReference type="PROSITE-ProRule" id="PRU00335"/>
    </source>
</evidence>
<gene>
    <name evidence="6" type="ORF">HEB94_009807</name>
</gene>
<protein>
    <submittedName>
        <fullName evidence="6">AcrR family transcriptional regulator</fullName>
    </submittedName>
</protein>
<dbReference type="EMBL" id="JADBEM010000001">
    <property type="protein sequence ID" value="MBE1612959.1"/>
    <property type="molecule type" value="Genomic_DNA"/>
</dbReference>
<evidence type="ECO:0000259" key="5">
    <source>
        <dbReference type="PROSITE" id="PS50977"/>
    </source>
</evidence>
<dbReference type="Pfam" id="PF00440">
    <property type="entry name" value="TetR_N"/>
    <property type="match status" value="1"/>
</dbReference>
<sequence length="199" mass="21783">MTRETASRPAAPRRRRADAERNVTAIVEAALDGILAGEEVTMAALARAVGVSRVTLYSHFPTREALLDAVTDRAVTDARDIARELRLDDGPAREALARMVGSQWQTLSRYRDLYAVAVAELPPARLRALHAPLFGSVKKLITRGQAEGDFRTDLPRDWLLATVYALMHQAAEEVNAGRLSARRAGDTVTETILSALRTP</sequence>
<evidence type="ECO:0000256" key="3">
    <source>
        <dbReference type="ARBA" id="ARBA00023163"/>
    </source>
</evidence>
<comment type="caution">
    <text evidence="6">The sequence shown here is derived from an EMBL/GenBank/DDBJ whole genome shotgun (WGS) entry which is preliminary data.</text>
</comment>
<dbReference type="PANTHER" id="PTHR30055">
    <property type="entry name" value="HTH-TYPE TRANSCRIPTIONAL REGULATOR RUTR"/>
    <property type="match status" value="1"/>
</dbReference>
<keyword evidence="7" id="KW-1185">Reference proteome</keyword>
<dbReference type="InterPro" id="IPR036271">
    <property type="entry name" value="Tet_transcr_reg_TetR-rel_C_sf"/>
</dbReference>
<accession>A0A927N6B6</accession>
<dbReference type="Proteomes" id="UP000638648">
    <property type="component" value="Unassembled WGS sequence"/>
</dbReference>
<keyword evidence="3" id="KW-0804">Transcription</keyword>
<organism evidence="6 7">
    <name type="scientific">Actinopolymorpha pittospori</name>
    <dbReference type="NCBI Taxonomy" id="648752"/>
    <lineage>
        <taxon>Bacteria</taxon>
        <taxon>Bacillati</taxon>
        <taxon>Actinomycetota</taxon>
        <taxon>Actinomycetes</taxon>
        <taxon>Propionibacteriales</taxon>
        <taxon>Actinopolymorphaceae</taxon>
        <taxon>Actinopolymorpha</taxon>
    </lineage>
</organism>
<dbReference type="InterPro" id="IPR050109">
    <property type="entry name" value="HTH-type_TetR-like_transc_reg"/>
</dbReference>
<evidence type="ECO:0000256" key="2">
    <source>
        <dbReference type="ARBA" id="ARBA00023125"/>
    </source>
</evidence>
<evidence type="ECO:0000313" key="6">
    <source>
        <dbReference type="EMBL" id="MBE1612959.1"/>
    </source>
</evidence>
<dbReference type="AlphaFoldDB" id="A0A927N6B6"/>
<feature type="DNA-binding region" description="H-T-H motif" evidence="4">
    <location>
        <begin position="41"/>
        <end position="60"/>
    </location>
</feature>
<name>A0A927N6B6_9ACTN</name>
<dbReference type="PROSITE" id="PS50977">
    <property type="entry name" value="HTH_TETR_2"/>
    <property type="match status" value="1"/>
</dbReference>
<dbReference type="SUPFAM" id="SSF46689">
    <property type="entry name" value="Homeodomain-like"/>
    <property type="match status" value="1"/>
</dbReference>
<dbReference type="InterPro" id="IPR009057">
    <property type="entry name" value="Homeodomain-like_sf"/>
</dbReference>
<dbReference type="GO" id="GO:0000976">
    <property type="term" value="F:transcription cis-regulatory region binding"/>
    <property type="evidence" value="ECO:0007669"/>
    <property type="project" value="TreeGrafter"/>
</dbReference>